<feature type="non-terminal residue" evidence="2">
    <location>
        <position position="82"/>
    </location>
</feature>
<evidence type="ECO:0000313" key="3">
    <source>
        <dbReference type="Proteomes" id="UP001529510"/>
    </source>
</evidence>
<evidence type="ECO:0000256" key="1">
    <source>
        <dbReference type="SAM" id="MobiDB-lite"/>
    </source>
</evidence>
<accession>A0ABD0Q7T4</accession>
<protein>
    <submittedName>
        <fullName evidence="2">Uncharacterized protein</fullName>
    </submittedName>
</protein>
<dbReference type="AlphaFoldDB" id="A0ABD0Q7T4"/>
<proteinExistence type="predicted"/>
<feature type="region of interest" description="Disordered" evidence="1">
    <location>
        <begin position="1"/>
        <end position="82"/>
    </location>
</feature>
<evidence type="ECO:0000313" key="2">
    <source>
        <dbReference type="EMBL" id="KAL0182308.1"/>
    </source>
</evidence>
<keyword evidence="3" id="KW-1185">Reference proteome</keyword>
<comment type="caution">
    <text evidence="2">The sequence shown here is derived from an EMBL/GenBank/DDBJ whole genome shotgun (WGS) entry which is preliminary data.</text>
</comment>
<dbReference type="Proteomes" id="UP001529510">
    <property type="component" value="Unassembled WGS sequence"/>
</dbReference>
<dbReference type="EMBL" id="JAMKFB020000010">
    <property type="protein sequence ID" value="KAL0182308.1"/>
    <property type="molecule type" value="Genomic_DNA"/>
</dbReference>
<sequence>MIERHAERRGSGMSDVDLHGKEHQGELGEKPEFKYEKPCNDSGEKNGKRSRPTQGKGKDIQAEKGSRSLQHLPRGCTSTEKV</sequence>
<feature type="compositionally biased region" description="Basic and acidic residues" evidence="1">
    <location>
        <begin position="1"/>
        <end position="47"/>
    </location>
</feature>
<name>A0ABD0Q7T4_CIRMR</name>
<gene>
    <name evidence="2" type="ORF">M9458_021683</name>
</gene>
<reference evidence="2 3" key="1">
    <citation type="submission" date="2024-05" db="EMBL/GenBank/DDBJ databases">
        <title>Genome sequencing and assembly of Indian major carp, Cirrhinus mrigala (Hamilton, 1822).</title>
        <authorList>
            <person name="Mohindra V."/>
            <person name="Chowdhury L.M."/>
            <person name="Lal K."/>
            <person name="Jena J.K."/>
        </authorList>
    </citation>
    <scope>NUCLEOTIDE SEQUENCE [LARGE SCALE GENOMIC DNA]</scope>
    <source>
        <strain evidence="2">CM1030</strain>
        <tissue evidence="2">Blood</tissue>
    </source>
</reference>
<feature type="compositionally biased region" description="Basic and acidic residues" evidence="1">
    <location>
        <begin position="56"/>
        <end position="66"/>
    </location>
</feature>
<organism evidence="2 3">
    <name type="scientific">Cirrhinus mrigala</name>
    <name type="common">Mrigala</name>
    <dbReference type="NCBI Taxonomy" id="683832"/>
    <lineage>
        <taxon>Eukaryota</taxon>
        <taxon>Metazoa</taxon>
        <taxon>Chordata</taxon>
        <taxon>Craniata</taxon>
        <taxon>Vertebrata</taxon>
        <taxon>Euteleostomi</taxon>
        <taxon>Actinopterygii</taxon>
        <taxon>Neopterygii</taxon>
        <taxon>Teleostei</taxon>
        <taxon>Ostariophysi</taxon>
        <taxon>Cypriniformes</taxon>
        <taxon>Cyprinidae</taxon>
        <taxon>Labeoninae</taxon>
        <taxon>Labeonini</taxon>
        <taxon>Cirrhinus</taxon>
    </lineage>
</organism>